<gene>
    <name evidence="2" type="ORF">AVT10_10270</name>
</gene>
<feature type="chain" id="PRO_5046461290" description="ShlB/FhaC/HecB family hemolysin secretion/activation protein" evidence="1">
    <location>
        <begin position="28"/>
        <end position="577"/>
    </location>
</feature>
<dbReference type="Gene3D" id="2.40.160.50">
    <property type="entry name" value="membrane protein fhac: a member of the omp85/tpsb transporter family"/>
    <property type="match status" value="1"/>
</dbReference>
<keyword evidence="3" id="KW-1185">Reference proteome</keyword>
<evidence type="ECO:0000256" key="1">
    <source>
        <dbReference type="SAM" id="SignalP"/>
    </source>
</evidence>
<dbReference type="Proteomes" id="UP000076609">
    <property type="component" value="Unassembled WGS sequence"/>
</dbReference>
<dbReference type="PANTHER" id="PTHR34597">
    <property type="entry name" value="SLR1661 PROTEIN"/>
    <property type="match status" value="1"/>
</dbReference>
<accession>A0ABR5YEW4</accession>
<proteinExistence type="predicted"/>
<keyword evidence="1" id="KW-0732">Signal</keyword>
<evidence type="ECO:0000313" key="3">
    <source>
        <dbReference type="Proteomes" id="UP000076609"/>
    </source>
</evidence>
<comment type="caution">
    <text evidence="2">The sequence shown here is derived from an EMBL/GenBank/DDBJ whole genome shotgun (WGS) entry which is preliminary data.</text>
</comment>
<protein>
    <recommendedName>
        <fullName evidence="4">ShlB/FhaC/HecB family hemolysin secretion/activation protein</fullName>
    </recommendedName>
</protein>
<reference evidence="3" key="1">
    <citation type="submission" date="2016-01" db="EMBL/GenBank/DDBJ databases">
        <title>Draft genome of Chromobacterium sp. F49.</title>
        <authorList>
            <person name="Hong K.W."/>
        </authorList>
    </citation>
    <scope>NUCLEOTIDE SEQUENCE [LARGE SCALE GENOMIC DNA]</scope>
    <source>
        <strain evidence="3">CN3</strain>
    </source>
</reference>
<evidence type="ECO:0008006" key="4">
    <source>
        <dbReference type="Google" id="ProtNLM"/>
    </source>
</evidence>
<evidence type="ECO:0000313" key="2">
    <source>
        <dbReference type="EMBL" id="KZE17707.1"/>
    </source>
</evidence>
<dbReference type="InterPro" id="IPR051544">
    <property type="entry name" value="TPS_OM_transporter"/>
</dbReference>
<name>A0ABR5YEW4_9SPHN</name>
<dbReference type="PANTHER" id="PTHR34597:SF3">
    <property type="entry name" value="OUTER MEMBRANE TRANSPORTER CDIB"/>
    <property type="match status" value="1"/>
</dbReference>
<dbReference type="RefSeq" id="WP_157092684.1">
    <property type="nucleotide sequence ID" value="NZ_CP117025.1"/>
</dbReference>
<dbReference type="EMBL" id="LQQO01000005">
    <property type="protein sequence ID" value="KZE17707.1"/>
    <property type="molecule type" value="Genomic_DNA"/>
</dbReference>
<organism evidence="2 3">
    <name type="scientific">Sphingomonas hankookensis</name>
    <dbReference type="NCBI Taxonomy" id="563996"/>
    <lineage>
        <taxon>Bacteria</taxon>
        <taxon>Pseudomonadati</taxon>
        <taxon>Pseudomonadota</taxon>
        <taxon>Alphaproteobacteria</taxon>
        <taxon>Sphingomonadales</taxon>
        <taxon>Sphingomonadaceae</taxon>
        <taxon>Sphingomonas</taxon>
    </lineage>
</organism>
<feature type="signal peptide" evidence="1">
    <location>
        <begin position="1"/>
        <end position="27"/>
    </location>
</feature>
<sequence>MLRKPGSGRWKLLAGAVALAVPATAWAQVAPLPSRQEVTPPVPETDRAPRADVDSRGAFAIGNCPFADSPLRVSLNRVAFSRADGAPLQPEIAQALTKVQAPTGDQSIATVCEIRDRANAALRSEGWIASVQIPAQEITGGVLRLEVVTARIVELRVRGDAGRYEPLLRRRLAQIQAMDPLNEREAERLLLLAGDVPGLDVALSLRASGGKQGDVIGDLTVSSRRFALFANVQNYNSALLGRETVYARGELYGLTGLGDITYLGASAAVDFPEQFIVQGGHIFEVDSAGTSFGARATYAWSRPDLGALDLRTNTLIAGFDVARPLARSIRSNARVRGGLDYIDQISRVGGGSDAVTLTRDKLRVVFVGLDGDKQFVDANGNVWLSIAASGELRKGLGILDASERGFADGVLTSRLNGNPQALVFRSAVDATVSVGPIFSIAAQGQFQWSNDPLLNYEEFALGSLTIGRGYDPGSNSGDHAVGGRFEARADVPLWSPVQAQFFGFYDHLYLRNLDRTAIEGPRNFKSVGGGVRLSLPGSVVLDVAYAKPLDKALLLDERRPPARVLVSLTAQLRDRAR</sequence>